<dbReference type="AlphaFoldDB" id="A0A2A4CU97"/>
<dbReference type="PROSITE" id="PS51352">
    <property type="entry name" value="THIOREDOXIN_2"/>
    <property type="match status" value="1"/>
</dbReference>
<dbReference type="InterPro" id="IPR013766">
    <property type="entry name" value="Thioredoxin_domain"/>
</dbReference>
<accession>A0A2A4CU97</accession>
<evidence type="ECO:0000256" key="3">
    <source>
        <dbReference type="ARBA" id="ARBA00023157"/>
    </source>
</evidence>
<organism evidence="7 8">
    <name type="scientific">Pseudothioclava arenosa</name>
    <dbReference type="NCBI Taxonomy" id="1795308"/>
    <lineage>
        <taxon>Bacteria</taxon>
        <taxon>Pseudomonadati</taxon>
        <taxon>Pseudomonadota</taxon>
        <taxon>Alphaproteobacteria</taxon>
        <taxon>Rhodobacterales</taxon>
        <taxon>Paracoccaceae</taxon>
        <taxon>Pseudothioclava</taxon>
    </lineage>
</organism>
<dbReference type="Pfam" id="PF01323">
    <property type="entry name" value="DSBA"/>
    <property type="match status" value="1"/>
</dbReference>
<evidence type="ECO:0000256" key="5">
    <source>
        <dbReference type="SAM" id="SignalP"/>
    </source>
</evidence>
<keyword evidence="1 5" id="KW-0732">Signal</keyword>
<sequence length="248" mass="27339">MTRKLLAALSLSSAMALPAAAFDISAMSEGEKAAFGEAVREYLMANPEVLIESINVLEERQQAMEAQNDQVLVETNAKDLFEDGYSWVGGNPDGDVTIVEFLDYKCGYCKKAYQEVEKLLESDGNIRFIVKEFPILGEQSDLSSRFAVAVLQLAGPEAYEKTHNAMMAFRGDFTLESLSRLAKDQGLDADALLKRMNEEEVTAVLRANHQLAERMRISGTPAFVIGGELMRGYAPVNVMEKIVADQRG</sequence>
<dbReference type="SUPFAM" id="SSF52833">
    <property type="entry name" value="Thioredoxin-like"/>
    <property type="match status" value="1"/>
</dbReference>
<dbReference type="Proteomes" id="UP000243507">
    <property type="component" value="Unassembled WGS sequence"/>
</dbReference>
<dbReference type="InterPro" id="IPR001853">
    <property type="entry name" value="DSBA-like_thioredoxin_dom"/>
</dbReference>
<dbReference type="CDD" id="cd03023">
    <property type="entry name" value="DsbA_Com1_like"/>
    <property type="match status" value="1"/>
</dbReference>
<dbReference type="InterPro" id="IPR036249">
    <property type="entry name" value="Thioredoxin-like_sf"/>
</dbReference>
<evidence type="ECO:0000313" key="7">
    <source>
        <dbReference type="EMBL" id="PCD77654.1"/>
    </source>
</evidence>
<evidence type="ECO:0000259" key="6">
    <source>
        <dbReference type="PROSITE" id="PS51352"/>
    </source>
</evidence>
<feature type="chain" id="PRO_5013285890" evidence="5">
    <location>
        <begin position="22"/>
        <end position="248"/>
    </location>
</feature>
<keyword evidence="2" id="KW-0560">Oxidoreductase</keyword>
<name>A0A2A4CU97_9RHOB</name>
<gene>
    <name evidence="7" type="ORF">CLN94_03910</name>
</gene>
<feature type="signal peptide" evidence="5">
    <location>
        <begin position="1"/>
        <end position="21"/>
    </location>
</feature>
<evidence type="ECO:0000256" key="1">
    <source>
        <dbReference type="ARBA" id="ARBA00022729"/>
    </source>
</evidence>
<keyword evidence="4" id="KW-0676">Redox-active center</keyword>
<dbReference type="OrthoDB" id="9780147at2"/>
<reference evidence="7 8" key="1">
    <citation type="submission" date="2017-09" db="EMBL/GenBank/DDBJ databases">
        <title>A multilocus sequence analysis scheme for characterization of bacteria in the genus Thioclava.</title>
        <authorList>
            <person name="Liu Y."/>
            <person name="Shao Z."/>
        </authorList>
    </citation>
    <scope>NUCLEOTIDE SEQUENCE [LARGE SCALE GENOMIC DNA]</scope>
    <source>
        <strain evidence="7 8">CAU 1312</strain>
    </source>
</reference>
<evidence type="ECO:0000256" key="2">
    <source>
        <dbReference type="ARBA" id="ARBA00023002"/>
    </source>
</evidence>
<keyword evidence="3" id="KW-1015">Disulfide bond</keyword>
<dbReference type="RefSeq" id="WP_096431317.1">
    <property type="nucleotide sequence ID" value="NZ_NTJD01000002.1"/>
</dbReference>
<evidence type="ECO:0000313" key="8">
    <source>
        <dbReference type="Proteomes" id="UP000243507"/>
    </source>
</evidence>
<feature type="domain" description="Thioredoxin" evidence="6">
    <location>
        <begin position="13"/>
        <end position="248"/>
    </location>
</feature>
<dbReference type="Pfam" id="PF18312">
    <property type="entry name" value="ScsC_N"/>
    <property type="match status" value="1"/>
</dbReference>
<dbReference type="PANTHER" id="PTHR13887">
    <property type="entry name" value="GLUTATHIONE S-TRANSFERASE KAPPA"/>
    <property type="match status" value="1"/>
</dbReference>
<proteinExistence type="predicted"/>
<dbReference type="Gene3D" id="3.40.30.10">
    <property type="entry name" value="Glutaredoxin"/>
    <property type="match status" value="1"/>
</dbReference>
<dbReference type="InterPro" id="IPR041205">
    <property type="entry name" value="ScsC_N"/>
</dbReference>
<dbReference type="EMBL" id="NTJD01000002">
    <property type="protein sequence ID" value="PCD77654.1"/>
    <property type="molecule type" value="Genomic_DNA"/>
</dbReference>
<dbReference type="GO" id="GO:0016491">
    <property type="term" value="F:oxidoreductase activity"/>
    <property type="evidence" value="ECO:0007669"/>
    <property type="project" value="UniProtKB-KW"/>
</dbReference>
<evidence type="ECO:0000256" key="4">
    <source>
        <dbReference type="ARBA" id="ARBA00023284"/>
    </source>
</evidence>
<keyword evidence="8" id="KW-1185">Reference proteome</keyword>
<dbReference type="PANTHER" id="PTHR13887:SF14">
    <property type="entry name" value="DISULFIDE BOND FORMATION PROTEIN D"/>
    <property type="match status" value="1"/>
</dbReference>
<protein>
    <submittedName>
        <fullName evidence="7">Disulfide bond formation protein DsbA</fullName>
    </submittedName>
</protein>
<comment type="caution">
    <text evidence="7">The sequence shown here is derived from an EMBL/GenBank/DDBJ whole genome shotgun (WGS) entry which is preliminary data.</text>
</comment>